<evidence type="ECO:0000313" key="1">
    <source>
        <dbReference type="EMBL" id="PPQ26728.1"/>
    </source>
</evidence>
<name>A0A2S6MWK0_9HYPH</name>
<dbReference type="AlphaFoldDB" id="A0A2S6MWK0"/>
<organism evidence="1 2">
    <name type="scientific">Rhodoblastus sphagnicola</name>
    <dbReference type="NCBI Taxonomy" id="333368"/>
    <lineage>
        <taxon>Bacteria</taxon>
        <taxon>Pseudomonadati</taxon>
        <taxon>Pseudomonadota</taxon>
        <taxon>Alphaproteobacteria</taxon>
        <taxon>Hyphomicrobiales</taxon>
        <taxon>Rhodoblastaceae</taxon>
        <taxon>Rhodoblastus</taxon>
    </lineage>
</organism>
<sequence>MALADKGAVDEMQGGGDRVRRATAQGLVLGDCMSIFSANDCTQAQTWRLRMKRSRKRRSDANDSGFFGKRLMPQSVALESDVIRA</sequence>
<protein>
    <submittedName>
        <fullName evidence="1">Uncharacterized protein</fullName>
    </submittedName>
</protein>
<comment type="caution">
    <text evidence="1">The sequence shown here is derived from an EMBL/GenBank/DDBJ whole genome shotgun (WGS) entry which is preliminary data.</text>
</comment>
<dbReference type="Proteomes" id="UP000239089">
    <property type="component" value="Unassembled WGS sequence"/>
</dbReference>
<accession>A0A2S6MWK0</accession>
<gene>
    <name evidence="1" type="ORF">CCR94_21705</name>
</gene>
<dbReference type="EMBL" id="NHSJ01000131">
    <property type="protein sequence ID" value="PPQ26728.1"/>
    <property type="molecule type" value="Genomic_DNA"/>
</dbReference>
<keyword evidence="2" id="KW-1185">Reference proteome</keyword>
<evidence type="ECO:0000313" key="2">
    <source>
        <dbReference type="Proteomes" id="UP000239089"/>
    </source>
</evidence>
<reference evidence="1 2" key="1">
    <citation type="journal article" date="2018" name="Arch. Microbiol.">
        <title>New insights into the metabolic potential of the phototrophic purple bacterium Rhodopila globiformis DSM 161(T) from its draft genome sequence and evidence for a vanadium-dependent nitrogenase.</title>
        <authorList>
            <person name="Imhoff J.F."/>
            <person name="Rahn T."/>
            <person name="Kunzel S."/>
            <person name="Neulinger S.C."/>
        </authorList>
    </citation>
    <scope>NUCLEOTIDE SEQUENCE [LARGE SCALE GENOMIC DNA]</scope>
    <source>
        <strain evidence="1 2">DSM 16996</strain>
    </source>
</reference>
<proteinExistence type="predicted"/>